<dbReference type="EC" id="3.6.3.20" evidence="5"/>
<dbReference type="InterPro" id="IPR015855">
    <property type="entry name" value="ABC_transpr_MalK-like"/>
</dbReference>
<dbReference type="InterPro" id="IPR040582">
    <property type="entry name" value="OB_MalK-like"/>
</dbReference>
<dbReference type="Gene3D" id="2.40.50.140">
    <property type="entry name" value="Nucleic acid-binding proteins"/>
    <property type="match status" value="1"/>
</dbReference>
<dbReference type="InterPro" id="IPR003439">
    <property type="entry name" value="ABC_transporter-like_ATP-bd"/>
</dbReference>
<dbReference type="SMART" id="SM00382">
    <property type="entry name" value="AAA"/>
    <property type="match status" value="1"/>
</dbReference>
<dbReference type="PANTHER" id="PTHR43875">
    <property type="entry name" value="MALTODEXTRIN IMPORT ATP-BINDING PROTEIN MSMX"/>
    <property type="match status" value="1"/>
</dbReference>
<dbReference type="Pfam" id="PF17912">
    <property type="entry name" value="OB_MalK"/>
    <property type="match status" value="1"/>
</dbReference>
<proteinExistence type="predicted"/>
<reference evidence="6 8" key="2">
    <citation type="submission" date="2023-12" db="EMBL/GenBank/DDBJ databases">
        <title>Hybrid Genome Assemblies of Mycoplasma cynos and Mycoplasma felis isolated from Dogs and Cats with Infectious Respiratory Disease.</title>
        <authorList>
            <person name="Framst I."/>
            <person name="Cai H."/>
            <person name="Ramesh P."/>
            <person name="Maboni G."/>
        </authorList>
    </citation>
    <scope>NUCLEOTIDE SEQUENCE [LARGE SCALE GENOMIC DNA]</scope>
    <source>
        <strain evidence="6 8">30510</strain>
    </source>
</reference>
<dbReference type="Pfam" id="PF00005">
    <property type="entry name" value="ABC_tran"/>
    <property type="match status" value="1"/>
</dbReference>
<dbReference type="InterPro" id="IPR012340">
    <property type="entry name" value="NA-bd_OB-fold"/>
</dbReference>
<feature type="domain" description="ABC transporter" evidence="4">
    <location>
        <begin position="46"/>
        <end position="278"/>
    </location>
</feature>
<dbReference type="OMA" id="SPKAFLM"/>
<dbReference type="GO" id="GO:0016887">
    <property type="term" value="F:ATP hydrolysis activity"/>
    <property type="evidence" value="ECO:0007669"/>
    <property type="project" value="InterPro"/>
</dbReference>
<reference evidence="5 7" key="1">
    <citation type="submission" date="2019-01" db="EMBL/GenBank/DDBJ databases">
        <authorList>
            <consortium name="Pathogen Informatics"/>
        </authorList>
    </citation>
    <scope>NUCLEOTIDE SEQUENCE [LARGE SCALE GENOMIC DNA]</scope>
    <source>
        <strain evidence="5 7">NCTC10142</strain>
        <plasmid evidence="7">13</plasmid>
    </source>
</reference>
<dbReference type="PROSITE" id="PS50893">
    <property type="entry name" value="ABC_TRANSPORTER_2"/>
    <property type="match status" value="1"/>
</dbReference>
<keyword evidence="5" id="KW-0378">Hydrolase</keyword>
<dbReference type="GeneID" id="74931708"/>
<protein>
    <submittedName>
        <fullName evidence="6">ABC transporter ATP-binding protein</fullName>
    </submittedName>
    <submittedName>
        <fullName evidence="5">ABC-type maltose/maltodextrin transporter ATP-binding protein MalK</fullName>
        <ecNumber evidence="5">3.6.3.20</ecNumber>
    </submittedName>
</protein>
<name>A0A449AHF8_9BACT</name>
<evidence type="ECO:0000256" key="1">
    <source>
        <dbReference type="ARBA" id="ARBA00022448"/>
    </source>
</evidence>
<dbReference type="InterPro" id="IPR047641">
    <property type="entry name" value="ABC_transpr_MalK/UgpC-like"/>
</dbReference>
<evidence type="ECO:0000313" key="6">
    <source>
        <dbReference type="EMBL" id="WQQ20057.1"/>
    </source>
</evidence>
<evidence type="ECO:0000313" key="8">
    <source>
        <dbReference type="Proteomes" id="UP001327314"/>
    </source>
</evidence>
<dbReference type="Gene3D" id="2.40.50.100">
    <property type="match status" value="1"/>
</dbReference>
<dbReference type="RefSeq" id="WP_015286943.1">
    <property type="nucleotide sequence ID" value="NZ_CP103991.1"/>
</dbReference>
<evidence type="ECO:0000313" key="5">
    <source>
        <dbReference type="EMBL" id="VEU64431.1"/>
    </source>
</evidence>
<dbReference type="Proteomes" id="UP001327314">
    <property type="component" value="Chromosome"/>
</dbReference>
<dbReference type="GO" id="GO:0008643">
    <property type="term" value="P:carbohydrate transport"/>
    <property type="evidence" value="ECO:0007669"/>
    <property type="project" value="InterPro"/>
</dbReference>
<keyword evidence="3 5" id="KW-0067">ATP-binding</keyword>
<dbReference type="CDD" id="cd03301">
    <property type="entry name" value="ABC_MalK_N"/>
    <property type="match status" value="1"/>
</dbReference>
<dbReference type="InterPro" id="IPR027417">
    <property type="entry name" value="P-loop_NTPase"/>
</dbReference>
<dbReference type="SUPFAM" id="SSF52540">
    <property type="entry name" value="P-loop containing nucleoside triphosphate hydrolases"/>
    <property type="match status" value="1"/>
</dbReference>
<evidence type="ECO:0000256" key="3">
    <source>
        <dbReference type="ARBA" id="ARBA00022840"/>
    </source>
</evidence>
<accession>A0A449AHF8</accession>
<geneLocation type="plasmid" evidence="5 7">
    <name>13</name>
</geneLocation>
<evidence type="ECO:0000256" key="2">
    <source>
        <dbReference type="ARBA" id="ARBA00022741"/>
    </source>
</evidence>
<dbReference type="PROSITE" id="PS00211">
    <property type="entry name" value="ABC_TRANSPORTER_1"/>
    <property type="match status" value="1"/>
</dbReference>
<dbReference type="PANTHER" id="PTHR43875:SF1">
    <property type="entry name" value="OSMOPROTECTIVE COMPOUNDS UPTAKE ATP-BINDING PROTEIN GGTA"/>
    <property type="match status" value="1"/>
</dbReference>
<keyword evidence="2" id="KW-0547">Nucleotide-binding</keyword>
<dbReference type="InterPro" id="IPR003593">
    <property type="entry name" value="AAA+_ATPase"/>
</dbReference>
<keyword evidence="5" id="KW-0614">Plasmid</keyword>
<dbReference type="SUPFAM" id="SSF50331">
    <property type="entry name" value="MOP-like"/>
    <property type="match status" value="1"/>
</dbReference>
<dbReference type="GO" id="GO:0140359">
    <property type="term" value="F:ABC-type transporter activity"/>
    <property type="evidence" value="ECO:0007669"/>
    <property type="project" value="InterPro"/>
</dbReference>
<gene>
    <name evidence="5" type="primary">MCYN0077</name>
    <name evidence="5" type="ORF">NCTC10142_00171</name>
    <name evidence="6" type="ORF">RRG46_00670</name>
</gene>
<sequence>MLNKDDNIIKKRSDIDLDDYGFETIDIDKMVSEIGEIYNSNSGAHIKLVNISKKYEGNEKYTLENINLEIKPGTFCIFLGPSGCGKTTLLRMIAGLNSITKGDLLFNNKRYNNLLPNERNIAMVFQSYALYPHMNVYNNISFGLRIAKERKDIIDKRVKDVAKILKIDDYLYRKPRDLSGGQRQRVAIGRAIARKPLVFLMDEPLSNLDAKLRENMRREIVNIHRMLNTTSIYVTHDQLEAMTMGDQIVVFNDGKIQQSGKGKELYFKPANVFVAKFIGSPTMNTFEAVYNDGFIYDESGKINIKLDKETAEKLYNNQKLIIGFRSEDLRISYTNVDNSALGKISSIELIGKDQLVLVKLNDKTEFIVNATNSDEFELFTHVYVEFVVSRIHIFDKETENRIN</sequence>
<dbReference type="InterPro" id="IPR017871">
    <property type="entry name" value="ABC_transporter-like_CS"/>
</dbReference>
<dbReference type="AlphaFoldDB" id="A0A449AHF8"/>
<evidence type="ECO:0000313" key="7">
    <source>
        <dbReference type="Proteomes" id="UP000289506"/>
    </source>
</evidence>
<dbReference type="EMBL" id="LR214986">
    <property type="protein sequence ID" value="VEU64431.1"/>
    <property type="molecule type" value="Genomic_DNA"/>
</dbReference>
<dbReference type="GO" id="GO:0005524">
    <property type="term" value="F:ATP binding"/>
    <property type="evidence" value="ECO:0007669"/>
    <property type="project" value="UniProtKB-KW"/>
</dbReference>
<evidence type="ECO:0000259" key="4">
    <source>
        <dbReference type="PROSITE" id="PS50893"/>
    </source>
</evidence>
<dbReference type="Proteomes" id="UP000289506">
    <property type="component" value="Plasmid 13"/>
</dbReference>
<dbReference type="EMBL" id="CP141046">
    <property type="protein sequence ID" value="WQQ20057.1"/>
    <property type="molecule type" value="Genomic_DNA"/>
</dbReference>
<keyword evidence="1" id="KW-0813">Transport</keyword>
<dbReference type="FunFam" id="3.40.50.300:FF:000042">
    <property type="entry name" value="Maltose/maltodextrin ABC transporter, ATP-binding protein"/>
    <property type="match status" value="1"/>
</dbReference>
<dbReference type="InterPro" id="IPR008995">
    <property type="entry name" value="Mo/tungstate-bd_C_term_dom"/>
</dbReference>
<organism evidence="5 7">
    <name type="scientific">Mycoplasmopsis cynos</name>
    <dbReference type="NCBI Taxonomy" id="171284"/>
    <lineage>
        <taxon>Bacteria</taxon>
        <taxon>Bacillati</taxon>
        <taxon>Mycoplasmatota</taxon>
        <taxon>Mycoplasmoidales</taxon>
        <taxon>Metamycoplasmataceae</taxon>
        <taxon>Mycoplasmopsis</taxon>
    </lineage>
</organism>
<dbReference type="GO" id="GO:0055052">
    <property type="term" value="C:ATP-binding cassette (ABC) transporter complex, substrate-binding subunit-containing"/>
    <property type="evidence" value="ECO:0007669"/>
    <property type="project" value="TreeGrafter"/>
</dbReference>
<dbReference type="Gene3D" id="3.40.50.300">
    <property type="entry name" value="P-loop containing nucleotide triphosphate hydrolases"/>
    <property type="match status" value="1"/>
</dbReference>